<comment type="caution">
    <text evidence="1">The sequence shown here is derived from an EMBL/GenBank/DDBJ whole genome shotgun (WGS) entry which is preliminary data.</text>
</comment>
<dbReference type="Proteomes" id="UP001054821">
    <property type="component" value="Chromosome 1"/>
</dbReference>
<accession>A0AAD4ZMR2</accession>
<organism evidence="1 2">
    <name type="scientific">Prunus dulcis</name>
    <name type="common">Almond</name>
    <name type="synonym">Amygdalus dulcis</name>
    <dbReference type="NCBI Taxonomy" id="3755"/>
    <lineage>
        <taxon>Eukaryota</taxon>
        <taxon>Viridiplantae</taxon>
        <taxon>Streptophyta</taxon>
        <taxon>Embryophyta</taxon>
        <taxon>Tracheophyta</taxon>
        <taxon>Spermatophyta</taxon>
        <taxon>Magnoliopsida</taxon>
        <taxon>eudicotyledons</taxon>
        <taxon>Gunneridae</taxon>
        <taxon>Pentapetalae</taxon>
        <taxon>rosids</taxon>
        <taxon>fabids</taxon>
        <taxon>Rosales</taxon>
        <taxon>Rosaceae</taxon>
        <taxon>Amygdaloideae</taxon>
        <taxon>Amygdaleae</taxon>
        <taxon>Prunus</taxon>
    </lineage>
</organism>
<evidence type="ECO:0000313" key="1">
    <source>
        <dbReference type="EMBL" id="KAI5350895.1"/>
    </source>
</evidence>
<dbReference type="AlphaFoldDB" id="A0AAD4ZMR2"/>
<protein>
    <submittedName>
        <fullName evidence="1">Uncharacterized protein</fullName>
    </submittedName>
</protein>
<reference evidence="1 2" key="1">
    <citation type="journal article" date="2022" name="G3 (Bethesda)">
        <title>Whole-genome sequence and methylome profiling of the almond [Prunus dulcis (Mill.) D.A. Webb] cultivar 'Nonpareil'.</title>
        <authorList>
            <person name="D'Amico-Willman K.M."/>
            <person name="Ouma W.Z."/>
            <person name="Meulia T."/>
            <person name="Sideli G.M."/>
            <person name="Gradziel T.M."/>
            <person name="Fresnedo-Ramirez J."/>
        </authorList>
    </citation>
    <scope>NUCLEOTIDE SEQUENCE [LARGE SCALE GENOMIC DNA]</scope>
    <source>
        <strain evidence="1">Clone GOH B32 T37-40</strain>
    </source>
</reference>
<evidence type="ECO:0000313" key="2">
    <source>
        <dbReference type="Proteomes" id="UP001054821"/>
    </source>
</evidence>
<dbReference type="EMBL" id="JAJFAZ020000001">
    <property type="protein sequence ID" value="KAI5350895.1"/>
    <property type="molecule type" value="Genomic_DNA"/>
</dbReference>
<proteinExistence type="predicted"/>
<name>A0AAD4ZMR2_PRUDU</name>
<keyword evidence="2" id="KW-1185">Reference proteome</keyword>
<gene>
    <name evidence="1" type="ORF">L3X38_003786</name>
</gene>
<sequence>MCFLNPIEPVGTPGWEMGSRGPHGPGVPPMLPSNSFVIFDNASRVSGTPEPCGARIAARVDLVPLRPARNAARVDLLSPRPTRNADQLTLCFRDLRGWN</sequence>